<dbReference type="AlphaFoldDB" id="G9ZNJ5"/>
<sequence>MLTASFQQKCKSRSAISEIAYKNDYTRLSKCSNRIIHNPFIIFYKKLTIPVFGRII</sequence>
<name>G9ZNJ5_9LACO</name>
<gene>
    <name evidence="1" type="ORF">HMPREF9103_01298</name>
</gene>
<dbReference type="Proteomes" id="UP000004625">
    <property type="component" value="Unassembled WGS sequence"/>
</dbReference>
<protein>
    <submittedName>
        <fullName evidence="1">Uncharacterized protein</fullName>
    </submittedName>
</protein>
<dbReference type="HOGENOM" id="CLU_3008668_0_0_9"/>
<keyword evidence="2" id="KW-1185">Reference proteome</keyword>
<dbReference type="STRING" id="797515.HMPREF9103_01298"/>
<organism evidence="1 2">
    <name type="scientific">Lentilactobacillus parafarraginis F0439</name>
    <dbReference type="NCBI Taxonomy" id="797515"/>
    <lineage>
        <taxon>Bacteria</taxon>
        <taxon>Bacillati</taxon>
        <taxon>Bacillota</taxon>
        <taxon>Bacilli</taxon>
        <taxon>Lactobacillales</taxon>
        <taxon>Lactobacillaceae</taxon>
        <taxon>Lentilactobacillus</taxon>
    </lineage>
</organism>
<evidence type="ECO:0000313" key="1">
    <source>
        <dbReference type="EMBL" id="EHL98743.1"/>
    </source>
</evidence>
<evidence type="ECO:0000313" key="2">
    <source>
        <dbReference type="Proteomes" id="UP000004625"/>
    </source>
</evidence>
<proteinExistence type="predicted"/>
<accession>G9ZNJ5</accession>
<reference evidence="1 2" key="1">
    <citation type="submission" date="2011-09" db="EMBL/GenBank/DDBJ databases">
        <authorList>
            <person name="Weinstock G."/>
            <person name="Sodergren E."/>
            <person name="Clifton S."/>
            <person name="Fulton L."/>
            <person name="Fulton B."/>
            <person name="Courtney L."/>
            <person name="Fronick C."/>
            <person name="Harrison M."/>
            <person name="Strong C."/>
            <person name="Farmer C."/>
            <person name="Delahaunty K."/>
            <person name="Markovic C."/>
            <person name="Hall O."/>
            <person name="Minx P."/>
            <person name="Tomlinson C."/>
            <person name="Mitreva M."/>
            <person name="Hou S."/>
            <person name="Chen J."/>
            <person name="Wollam A."/>
            <person name="Pepin K.H."/>
            <person name="Johnson M."/>
            <person name="Bhonagiri V."/>
            <person name="Zhang X."/>
            <person name="Suruliraj S."/>
            <person name="Warren W."/>
            <person name="Chinwalla A."/>
            <person name="Mardis E.R."/>
            <person name="Wilson R.K."/>
        </authorList>
    </citation>
    <scope>NUCLEOTIDE SEQUENCE [LARGE SCALE GENOMIC DNA]</scope>
    <source>
        <strain evidence="1 2">F0439</strain>
    </source>
</reference>
<comment type="caution">
    <text evidence="1">The sequence shown here is derived from an EMBL/GenBank/DDBJ whole genome shotgun (WGS) entry which is preliminary data.</text>
</comment>
<dbReference type="EMBL" id="AGEY01000062">
    <property type="protein sequence ID" value="EHL98743.1"/>
    <property type="molecule type" value="Genomic_DNA"/>
</dbReference>